<evidence type="ECO:0000256" key="7">
    <source>
        <dbReference type="ARBA" id="ARBA00023211"/>
    </source>
</evidence>
<accession>A0A2Z4FGS5</accession>
<evidence type="ECO:0000256" key="4">
    <source>
        <dbReference type="ARBA" id="ARBA00022723"/>
    </source>
</evidence>
<dbReference type="Proteomes" id="UP000249799">
    <property type="component" value="Chromosome"/>
</dbReference>
<dbReference type="GO" id="GO:0009132">
    <property type="term" value="P:nucleoside diphosphate metabolic process"/>
    <property type="evidence" value="ECO:0007669"/>
    <property type="project" value="InterPro"/>
</dbReference>
<dbReference type="SUPFAM" id="SSF55811">
    <property type="entry name" value="Nudix"/>
    <property type="match status" value="1"/>
</dbReference>
<sequence length="201" mass="23147">MPKIDLNPELIRQRLQRLNEEPLRRWRVDRDSEEKIFWQSAVLVPLCERDGELYVLFTERSKHLRNHAGEISFPGGRREEEDATLLQTALRETHEEVGLAPKCVQVYGALASLPTYSGFEITAFVAEFDASRELIADPGEIHSIFEAPLSALRDPARHRIESREYHGRAYPLHFYDFEGHIIWGATGLLLHTLLEFLELSA</sequence>
<evidence type="ECO:0000313" key="8">
    <source>
        <dbReference type="EMBL" id="AWV88100.1"/>
    </source>
</evidence>
<evidence type="ECO:0000256" key="2">
    <source>
        <dbReference type="ARBA" id="ARBA00001946"/>
    </source>
</evidence>
<keyword evidence="7" id="KW-0464">Manganese</keyword>
<evidence type="ECO:0000313" key="9">
    <source>
        <dbReference type="Proteomes" id="UP000249799"/>
    </source>
</evidence>
<comment type="cofactor">
    <cofactor evidence="1">
        <name>Mn(2+)</name>
        <dbReference type="ChEBI" id="CHEBI:29035"/>
    </cofactor>
</comment>
<dbReference type="CDD" id="cd03426">
    <property type="entry name" value="NUDIX_CoAse_Nudt7"/>
    <property type="match status" value="1"/>
</dbReference>
<dbReference type="Pfam" id="PF00293">
    <property type="entry name" value="NUDIX"/>
    <property type="match status" value="1"/>
</dbReference>
<gene>
    <name evidence="8" type="ORF">DN745_01625</name>
</gene>
<dbReference type="OrthoDB" id="9802805at2"/>
<keyword evidence="6" id="KW-0460">Magnesium</keyword>
<organism evidence="8 9">
    <name type="scientific">Bradymonas sediminis</name>
    <dbReference type="NCBI Taxonomy" id="1548548"/>
    <lineage>
        <taxon>Bacteria</taxon>
        <taxon>Deltaproteobacteria</taxon>
        <taxon>Bradymonadales</taxon>
        <taxon>Bradymonadaceae</taxon>
        <taxon>Bradymonas</taxon>
    </lineage>
</organism>
<dbReference type="PROSITE" id="PS51462">
    <property type="entry name" value="NUDIX"/>
    <property type="match status" value="1"/>
</dbReference>
<comment type="cofactor">
    <cofactor evidence="2">
        <name>Mg(2+)</name>
        <dbReference type="ChEBI" id="CHEBI:18420"/>
    </cofactor>
</comment>
<dbReference type="PROSITE" id="PS01293">
    <property type="entry name" value="NUDIX_COA"/>
    <property type="match status" value="1"/>
</dbReference>
<dbReference type="InterPro" id="IPR000086">
    <property type="entry name" value="NUDIX_hydrolase_dom"/>
</dbReference>
<dbReference type="GO" id="GO:0000287">
    <property type="term" value="F:magnesium ion binding"/>
    <property type="evidence" value="ECO:0007669"/>
    <property type="project" value="InterPro"/>
</dbReference>
<dbReference type="RefSeq" id="WP_111331541.1">
    <property type="nucleotide sequence ID" value="NZ_CP030032.1"/>
</dbReference>
<evidence type="ECO:0000256" key="5">
    <source>
        <dbReference type="ARBA" id="ARBA00022801"/>
    </source>
</evidence>
<comment type="similarity">
    <text evidence="3">Belongs to the Nudix hydrolase family. PCD1 subfamily.</text>
</comment>
<keyword evidence="4" id="KW-0479">Metal-binding</keyword>
<dbReference type="GO" id="GO:0030145">
    <property type="term" value="F:manganese ion binding"/>
    <property type="evidence" value="ECO:0007669"/>
    <property type="project" value="InterPro"/>
</dbReference>
<dbReference type="GO" id="GO:0010945">
    <property type="term" value="F:coenzyme A diphosphatase activity"/>
    <property type="evidence" value="ECO:0007669"/>
    <property type="project" value="InterPro"/>
</dbReference>
<keyword evidence="5" id="KW-0378">Hydrolase</keyword>
<dbReference type="PANTHER" id="PTHR12992:SF11">
    <property type="entry name" value="MITOCHONDRIAL COENZYME A DIPHOSPHATASE NUDT8"/>
    <property type="match status" value="1"/>
</dbReference>
<dbReference type="InterPro" id="IPR000059">
    <property type="entry name" value="NUDIX_hydrolase_NudL_CS"/>
</dbReference>
<dbReference type="PANTHER" id="PTHR12992">
    <property type="entry name" value="NUDIX HYDROLASE"/>
    <property type="match status" value="1"/>
</dbReference>
<dbReference type="InterPro" id="IPR045121">
    <property type="entry name" value="CoAse"/>
</dbReference>
<name>A0A2Z4FGS5_9DELT</name>
<proteinExistence type="inferred from homology"/>
<evidence type="ECO:0000256" key="1">
    <source>
        <dbReference type="ARBA" id="ARBA00001936"/>
    </source>
</evidence>
<dbReference type="EMBL" id="CP030032">
    <property type="protein sequence ID" value="AWV88100.1"/>
    <property type="molecule type" value="Genomic_DNA"/>
</dbReference>
<evidence type="ECO:0000256" key="6">
    <source>
        <dbReference type="ARBA" id="ARBA00022842"/>
    </source>
</evidence>
<reference evidence="8 9" key="1">
    <citation type="submission" date="2018-06" db="EMBL/GenBank/DDBJ databases">
        <title>Lujinxingia sediminis gen. nov. sp. nov., a new facultative anaerobic member of the class Deltaproteobacteria, and proposal of Lujinxingaceae fam. nov.</title>
        <authorList>
            <person name="Guo L.-Y."/>
            <person name="Li C.-M."/>
            <person name="Wang S."/>
            <person name="Du Z.-J."/>
        </authorList>
    </citation>
    <scope>NUCLEOTIDE SEQUENCE [LARGE SCALE GENOMIC DNA]</scope>
    <source>
        <strain evidence="8 9">FA350</strain>
    </source>
</reference>
<dbReference type="KEGG" id="bsed:DN745_01625"/>
<dbReference type="InterPro" id="IPR015797">
    <property type="entry name" value="NUDIX_hydrolase-like_dom_sf"/>
</dbReference>
<dbReference type="Gene3D" id="3.90.79.10">
    <property type="entry name" value="Nucleoside Triphosphate Pyrophosphohydrolase"/>
    <property type="match status" value="1"/>
</dbReference>
<dbReference type="AlphaFoldDB" id="A0A2Z4FGS5"/>
<keyword evidence="9" id="KW-1185">Reference proteome</keyword>
<protein>
    <submittedName>
        <fullName evidence="8">CoA pyrophosphatase</fullName>
    </submittedName>
</protein>
<evidence type="ECO:0000256" key="3">
    <source>
        <dbReference type="ARBA" id="ARBA00006506"/>
    </source>
</evidence>